<proteinExistence type="predicted"/>
<gene>
    <name evidence="1" type="ORF">T190607A01A_20665</name>
</gene>
<dbReference type="PANTHER" id="PTHR42685">
    <property type="entry name" value="GERANYLGERANYL DIPHOSPHATE REDUCTASE"/>
    <property type="match status" value="1"/>
</dbReference>
<name>A0ABM9P0Z7_9FLAO</name>
<dbReference type="InterPro" id="IPR036188">
    <property type="entry name" value="FAD/NAD-bd_sf"/>
</dbReference>
<accession>A0ABM9P0Z7</accession>
<reference evidence="1 2" key="1">
    <citation type="submission" date="2024-05" db="EMBL/GenBank/DDBJ databases">
        <authorList>
            <person name="Duchaud E."/>
        </authorList>
    </citation>
    <scope>NUCLEOTIDE SEQUENCE [LARGE SCALE GENOMIC DNA]</scope>
    <source>
        <strain evidence="1">Ena-SAMPLE-TAB-13-05-2024-13:56:06:370-140302</strain>
    </source>
</reference>
<sequence length="363" mass="40756">MNYDVVIIGAGTAGLMLSRELGKQKINTLVLDRKKDLLNFTFNTLGSFINLEEFDLTENVVAQEINSAILYSKNFKRKLTGSAYVLDKKKLHEEMLASLDMNYVTIQKEVAITSVEQDEHSNITSVIDKKGNSYKGKIIVDASGTAGVISKKVGLQEKKVKLATGVEYNVKYLGDPKEVHLLVGKEYKGGYGWVFPLQNQRAIFGFGTFDEEVVKDLKKRLNDILESPTIKKMVVKDNELVEGGSIPLTPVLDKFVLNNLVCVGDSVSQVNPIAGEGYKFIFESAIMASKAIVNAIHQDDLTPLSQYETDWKKRFLKSYKRAKFSQEKIFKYSKKDYLMDFAMLLLKLRSNKSIIKSLSGEFA</sequence>
<dbReference type="InterPro" id="IPR050407">
    <property type="entry name" value="Geranylgeranyl_reductase"/>
</dbReference>
<dbReference type="Pfam" id="PF05834">
    <property type="entry name" value="Lycopene_cycl"/>
    <property type="match status" value="1"/>
</dbReference>
<protein>
    <submittedName>
        <fullName evidence="1">2,3-di-O-geranylgeranylglyceryl phosphate reductase</fullName>
    </submittedName>
</protein>
<evidence type="ECO:0000313" key="2">
    <source>
        <dbReference type="Proteomes" id="UP001497416"/>
    </source>
</evidence>
<dbReference type="SUPFAM" id="SSF51905">
    <property type="entry name" value="FAD/NAD(P)-binding domain"/>
    <property type="match status" value="1"/>
</dbReference>
<comment type="caution">
    <text evidence="1">The sequence shown here is derived from an EMBL/GenBank/DDBJ whole genome shotgun (WGS) entry which is preliminary data.</text>
</comment>
<dbReference type="Gene3D" id="3.50.50.60">
    <property type="entry name" value="FAD/NAD(P)-binding domain"/>
    <property type="match status" value="1"/>
</dbReference>
<keyword evidence="2" id="KW-1185">Reference proteome</keyword>
<dbReference type="PANTHER" id="PTHR42685:SF18">
    <property type="entry name" value="DIGERANYLGERANYLGLYCEROPHOSPHOLIPID REDUCTASE"/>
    <property type="match status" value="1"/>
</dbReference>
<organism evidence="1 2">
    <name type="scientific">Tenacibaculum platacis</name>
    <dbReference type="NCBI Taxonomy" id="3137852"/>
    <lineage>
        <taxon>Bacteria</taxon>
        <taxon>Pseudomonadati</taxon>
        <taxon>Bacteroidota</taxon>
        <taxon>Flavobacteriia</taxon>
        <taxon>Flavobacteriales</taxon>
        <taxon>Flavobacteriaceae</taxon>
        <taxon>Tenacibaculum</taxon>
    </lineage>
</organism>
<dbReference type="EMBL" id="CAXIXY010000004">
    <property type="protein sequence ID" value="CAL2086589.1"/>
    <property type="molecule type" value="Genomic_DNA"/>
</dbReference>
<dbReference type="RefSeq" id="WP_348712223.1">
    <property type="nucleotide sequence ID" value="NZ_CAXIXY010000004.1"/>
</dbReference>
<dbReference type="Proteomes" id="UP001497416">
    <property type="component" value="Unassembled WGS sequence"/>
</dbReference>
<evidence type="ECO:0000313" key="1">
    <source>
        <dbReference type="EMBL" id="CAL2086589.1"/>
    </source>
</evidence>
<dbReference type="PRINTS" id="PR00420">
    <property type="entry name" value="RNGMNOXGNASE"/>
</dbReference>